<feature type="domain" description="HTH marR-type" evidence="1">
    <location>
        <begin position="4"/>
        <end position="134"/>
    </location>
</feature>
<dbReference type="EMBL" id="BOMH01000022">
    <property type="protein sequence ID" value="GID65229.1"/>
    <property type="molecule type" value="Genomic_DNA"/>
</dbReference>
<dbReference type="Proteomes" id="UP000619479">
    <property type="component" value="Unassembled WGS sequence"/>
</dbReference>
<dbReference type="InterPro" id="IPR000835">
    <property type="entry name" value="HTH_MarR-typ"/>
</dbReference>
<dbReference type="SUPFAM" id="SSF46785">
    <property type="entry name" value="Winged helix' DNA-binding domain"/>
    <property type="match status" value="1"/>
</dbReference>
<dbReference type="InterPro" id="IPR036390">
    <property type="entry name" value="WH_DNA-bd_sf"/>
</dbReference>
<dbReference type="PANTHER" id="PTHR33164:SF94">
    <property type="entry name" value="TRANSCRIPTIONAL REGULATORY PROTEIN-RELATED"/>
    <property type="match status" value="1"/>
</dbReference>
<dbReference type="PANTHER" id="PTHR33164">
    <property type="entry name" value="TRANSCRIPTIONAL REGULATOR, MARR FAMILY"/>
    <property type="match status" value="1"/>
</dbReference>
<proteinExistence type="predicted"/>
<reference evidence="2" key="1">
    <citation type="submission" date="2021-01" db="EMBL/GenBank/DDBJ databases">
        <title>Whole genome shotgun sequence of Actinoplanes cyaneus NBRC 14990.</title>
        <authorList>
            <person name="Komaki H."/>
            <person name="Tamura T."/>
        </authorList>
    </citation>
    <scope>NUCLEOTIDE SEQUENCE</scope>
    <source>
        <strain evidence="2">NBRC 14990</strain>
    </source>
</reference>
<dbReference type="InterPro" id="IPR036388">
    <property type="entry name" value="WH-like_DNA-bd_sf"/>
</dbReference>
<sequence>MTDATTLFTDLVRTETRLYNRIDARLRAEHDMSLGALEFLRIIGGRPVCRVHDIAQEVDITVGATSKAVDRLVARGWCERRANPDDRRSSLLVLTPAGEQALAAATPAFEAAMAGLTAALPRPVLDQLATGLSRWRQHLEQDPADQDA</sequence>
<organism evidence="2 3">
    <name type="scientific">Actinoplanes cyaneus</name>
    <dbReference type="NCBI Taxonomy" id="52696"/>
    <lineage>
        <taxon>Bacteria</taxon>
        <taxon>Bacillati</taxon>
        <taxon>Actinomycetota</taxon>
        <taxon>Actinomycetes</taxon>
        <taxon>Micromonosporales</taxon>
        <taxon>Micromonosporaceae</taxon>
        <taxon>Actinoplanes</taxon>
    </lineage>
</organism>
<dbReference type="Gene3D" id="1.10.10.10">
    <property type="entry name" value="Winged helix-like DNA-binding domain superfamily/Winged helix DNA-binding domain"/>
    <property type="match status" value="1"/>
</dbReference>
<keyword evidence="3" id="KW-1185">Reference proteome</keyword>
<dbReference type="GO" id="GO:0006950">
    <property type="term" value="P:response to stress"/>
    <property type="evidence" value="ECO:0007669"/>
    <property type="project" value="TreeGrafter"/>
</dbReference>
<dbReference type="InterPro" id="IPR039422">
    <property type="entry name" value="MarR/SlyA-like"/>
</dbReference>
<protein>
    <submittedName>
        <fullName evidence="2">Transcriptional regulator</fullName>
    </submittedName>
</protein>
<comment type="caution">
    <text evidence="2">The sequence shown here is derived from an EMBL/GenBank/DDBJ whole genome shotgun (WGS) entry which is preliminary data.</text>
</comment>
<name>A0A919IG57_9ACTN</name>
<dbReference type="Pfam" id="PF01047">
    <property type="entry name" value="MarR"/>
    <property type="match status" value="1"/>
</dbReference>
<dbReference type="RefSeq" id="WP_203741158.1">
    <property type="nucleotide sequence ID" value="NZ_BAAAUC010000018.1"/>
</dbReference>
<dbReference type="PROSITE" id="PS50995">
    <property type="entry name" value="HTH_MARR_2"/>
    <property type="match status" value="1"/>
</dbReference>
<evidence type="ECO:0000313" key="3">
    <source>
        <dbReference type="Proteomes" id="UP000619479"/>
    </source>
</evidence>
<dbReference type="AlphaFoldDB" id="A0A919IG57"/>
<gene>
    <name evidence="2" type="ORF">Acy02nite_31100</name>
</gene>
<dbReference type="SMART" id="SM00347">
    <property type="entry name" value="HTH_MARR"/>
    <property type="match status" value="1"/>
</dbReference>
<dbReference type="GO" id="GO:0003700">
    <property type="term" value="F:DNA-binding transcription factor activity"/>
    <property type="evidence" value="ECO:0007669"/>
    <property type="project" value="InterPro"/>
</dbReference>
<accession>A0A919IG57</accession>
<evidence type="ECO:0000313" key="2">
    <source>
        <dbReference type="EMBL" id="GID65229.1"/>
    </source>
</evidence>
<evidence type="ECO:0000259" key="1">
    <source>
        <dbReference type="PROSITE" id="PS50995"/>
    </source>
</evidence>